<protein>
    <submittedName>
        <fullName evidence="1">Uncharacterized protein</fullName>
    </submittedName>
</protein>
<name>A0AA43MAZ3_9BURK</name>
<organism evidence="1 2">
    <name type="scientific">Polynucleobacter sphagniphilus</name>
    <dbReference type="NCBI Taxonomy" id="1743169"/>
    <lineage>
        <taxon>Bacteria</taxon>
        <taxon>Pseudomonadati</taxon>
        <taxon>Pseudomonadota</taxon>
        <taxon>Betaproteobacteria</taxon>
        <taxon>Burkholderiales</taxon>
        <taxon>Burkholderiaceae</taxon>
        <taxon>Polynucleobacter</taxon>
    </lineage>
</organism>
<dbReference type="AlphaFoldDB" id="A0AA43MAZ3"/>
<evidence type="ECO:0000313" key="2">
    <source>
        <dbReference type="Proteomes" id="UP001161160"/>
    </source>
</evidence>
<comment type="caution">
    <text evidence="1">The sequence shown here is derived from an EMBL/GenBank/DDBJ whole genome shotgun (WGS) entry which is preliminary data.</text>
</comment>
<dbReference type="EMBL" id="JARXYA010000006">
    <property type="protein sequence ID" value="MDH6504209.1"/>
    <property type="molecule type" value="Genomic_DNA"/>
</dbReference>
<accession>A0AA43MAZ3</accession>
<dbReference type="RefSeq" id="WP_158009029.1">
    <property type="nucleotide sequence ID" value="NZ_JAQFIK010000002.1"/>
</dbReference>
<evidence type="ECO:0000313" key="1">
    <source>
        <dbReference type="EMBL" id="MDH6504209.1"/>
    </source>
</evidence>
<gene>
    <name evidence="1" type="ORF">M2127_001514</name>
</gene>
<dbReference type="Proteomes" id="UP001161160">
    <property type="component" value="Unassembled WGS sequence"/>
</dbReference>
<keyword evidence="2" id="KW-1185">Reference proteome</keyword>
<proteinExistence type="predicted"/>
<sequence length="55" mass="6175">MIRSRNGYSGDESVAISRCAVRDGKKTVTRTVESFLIWKTDVLKLPNYCGIGLRL</sequence>
<reference evidence="1" key="1">
    <citation type="submission" date="2023-04" db="EMBL/GenBank/DDBJ databases">
        <title>Genome Encyclopedia of Bacteria and Archaea VI: Functional Genomics of Type Strains.</title>
        <authorList>
            <person name="Whitman W."/>
        </authorList>
    </citation>
    <scope>NUCLEOTIDE SEQUENCE</scope>
    <source>
        <strain evidence="1">Enz.4-51</strain>
    </source>
</reference>